<dbReference type="GO" id="GO:0005524">
    <property type="term" value="F:ATP binding"/>
    <property type="evidence" value="ECO:0007669"/>
    <property type="project" value="UniProtKB-UniRule"/>
</dbReference>
<evidence type="ECO:0000313" key="5">
    <source>
        <dbReference type="EMBL" id="CAK86568.1"/>
    </source>
</evidence>
<dbReference type="Proteomes" id="UP000000600">
    <property type="component" value="Unassembled WGS sequence"/>
</dbReference>
<dbReference type="InterPro" id="IPR000719">
    <property type="entry name" value="Prot_kinase_dom"/>
</dbReference>
<dbReference type="OMA" id="ARQALCH"/>
<dbReference type="SUPFAM" id="SSF56112">
    <property type="entry name" value="Protein kinase-like (PK-like)"/>
    <property type="match status" value="1"/>
</dbReference>
<dbReference type="eggNOG" id="KOG0032">
    <property type="taxonomic scope" value="Eukaryota"/>
</dbReference>
<dbReference type="PANTHER" id="PTHR44167:SF18">
    <property type="entry name" value="PROTEIN KINASE DOMAIN-CONTAINING PROTEIN"/>
    <property type="match status" value="1"/>
</dbReference>
<evidence type="ECO:0000313" key="6">
    <source>
        <dbReference type="Proteomes" id="UP000000600"/>
    </source>
</evidence>
<evidence type="ECO:0000256" key="1">
    <source>
        <dbReference type="ARBA" id="ARBA00022741"/>
    </source>
</evidence>
<dbReference type="PANTHER" id="PTHR44167">
    <property type="entry name" value="OVARIAN-SPECIFIC SERINE/THREONINE-PROTEIN KINASE LOK-RELATED"/>
    <property type="match status" value="1"/>
</dbReference>
<dbReference type="GO" id="GO:0005737">
    <property type="term" value="C:cytoplasm"/>
    <property type="evidence" value="ECO:0000318"/>
    <property type="project" value="GO_Central"/>
</dbReference>
<dbReference type="RefSeq" id="XP_001453965.1">
    <property type="nucleotide sequence ID" value="XM_001453928.1"/>
</dbReference>
<dbReference type="GO" id="GO:0004674">
    <property type="term" value="F:protein serine/threonine kinase activity"/>
    <property type="evidence" value="ECO:0000318"/>
    <property type="project" value="GO_Central"/>
</dbReference>
<dbReference type="InterPro" id="IPR017441">
    <property type="entry name" value="Protein_kinase_ATP_BS"/>
</dbReference>
<reference evidence="5 6" key="1">
    <citation type="journal article" date="2006" name="Nature">
        <title>Global trends of whole-genome duplications revealed by the ciliate Paramecium tetraurelia.</title>
        <authorList>
            <consortium name="Genoscope"/>
            <person name="Aury J.-M."/>
            <person name="Jaillon O."/>
            <person name="Duret L."/>
            <person name="Noel B."/>
            <person name="Jubin C."/>
            <person name="Porcel B.M."/>
            <person name="Segurens B."/>
            <person name="Daubin V."/>
            <person name="Anthouard V."/>
            <person name="Aiach N."/>
            <person name="Arnaiz O."/>
            <person name="Billaut A."/>
            <person name="Beisson J."/>
            <person name="Blanc I."/>
            <person name="Bouhouche K."/>
            <person name="Camara F."/>
            <person name="Duharcourt S."/>
            <person name="Guigo R."/>
            <person name="Gogendeau D."/>
            <person name="Katinka M."/>
            <person name="Keller A.-M."/>
            <person name="Kissmehl R."/>
            <person name="Klotz C."/>
            <person name="Koll F."/>
            <person name="Le Moue A."/>
            <person name="Lepere C."/>
            <person name="Malinsky S."/>
            <person name="Nowacki M."/>
            <person name="Nowak J.K."/>
            <person name="Plattner H."/>
            <person name="Poulain J."/>
            <person name="Ruiz F."/>
            <person name="Serrano V."/>
            <person name="Zagulski M."/>
            <person name="Dessen P."/>
            <person name="Betermier M."/>
            <person name="Weissenbach J."/>
            <person name="Scarpelli C."/>
            <person name="Schachter V."/>
            <person name="Sperling L."/>
            <person name="Meyer E."/>
            <person name="Cohen J."/>
            <person name="Wincker P."/>
        </authorList>
    </citation>
    <scope>NUCLEOTIDE SEQUENCE [LARGE SCALE GENOMIC DNA]</scope>
    <source>
        <strain evidence="5 6">Stock d4-2</strain>
    </source>
</reference>
<protein>
    <recommendedName>
        <fullName evidence="4">Protein kinase domain-containing protein</fullName>
    </recommendedName>
</protein>
<dbReference type="PROSITE" id="PS00107">
    <property type="entry name" value="PROTEIN_KINASE_ATP"/>
    <property type="match status" value="1"/>
</dbReference>
<feature type="domain" description="Protein kinase" evidence="4">
    <location>
        <begin position="123"/>
        <end position="395"/>
    </location>
</feature>
<organism evidence="5 6">
    <name type="scientific">Paramecium tetraurelia</name>
    <dbReference type="NCBI Taxonomy" id="5888"/>
    <lineage>
        <taxon>Eukaryota</taxon>
        <taxon>Sar</taxon>
        <taxon>Alveolata</taxon>
        <taxon>Ciliophora</taxon>
        <taxon>Intramacronucleata</taxon>
        <taxon>Oligohymenophorea</taxon>
        <taxon>Peniculida</taxon>
        <taxon>Parameciidae</taxon>
        <taxon>Paramecium</taxon>
    </lineage>
</organism>
<feature type="binding site" evidence="3">
    <location>
        <position position="152"/>
    </location>
    <ligand>
        <name>ATP</name>
        <dbReference type="ChEBI" id="CHEBI:30616"/>
    </ligand>
</feature>
<dbReference type="InParanoid" id="A0DU51"/>
<keyword evidence="1 3" id="KW-0547">Nucleotide-binding</keyword>
<keyword evidence="6" id="KW-1185">Reference proteome</keyword>
<dbReference type="AlphaFoldDB" id="A0DU51"/>
<dbReference type="InterPro" id="IPR011009">
    <property type="entry name" value="Kinase-like_dom_sf"/>
</dbReference>
<dbReference type="InterPro" id="IPR008271">
    <property type="entry name" value="Ser/Thr_kinase_AS"/>
</dbReference>
<evidence type="ECO:0000259" key="4">
    <source>
        <dbReference type="PROSITE" id="PS50011"/>
    </source>
</evidence>
<dbReference type="Gene3D" id="1.10.510.10">
    <property type="entry name" value="Transferase(Phosphotransferase) domain 1"/>
    <property type="match status" value="1"/>
</dbReference>
<dbReference type="FunFam" id="1.10.510.10:FF:000945">
    <property type="entry name" value="Uncharacterized protein"/>
    <property type="match status" value="1"/>
</dbReference>
<proteinExistence type="predicted"/>
<dbReference type="GeneID" id="5039750"/>
<keyword evidence="2 3" id="KW-0067">ATP-binding</keyword>
<sequence length="509" mass="58902">MEYIAYTDAKFQFLGTRKHFFRDKQYYVSVFEDCFIMGNTCDTQSPKYKISFDLNIKLNWDLKKQENNVIIQSFVFPYKNSFKTLYANHDDLMKQLQYFNLIFVRFKELLGQSVTYEGIGDLYLPILQIGKGSSAKVYSAQNILNQNIYAIKAIEKSFLNKTEKGSGLAAYKMEVQILKILSPYSQNFLTLKEIFEGDHTFYLVTDYLEGTTLSEEIEKAKNLPDHRLPMQTIRVLMYKLLTSLVLLHENNIIHRDLKPDNLMFAKKNDYSSLVLVDFGLATLETLDKFLFPKCGTPGYVAPEVLNLNYENKYTTKVDIFSSGCILYKLLTGKSIFAGKTFDDVLRANKKCYIDLDLPFDHVYITDLSLNLLGQLLNKNSKQRISARQALCHPFFDQINEHSTQALSTFITNVKFSQNGNLNLQCEEWTSRYDIEEYQVNSEMKEDEQNTITIPQTKRCSLMSEVQSLTRSPMKFYQKEPLSAIRFFKFIDLASPKGDSNEIISNDLQS</sequence>
<dbReference type="PROSITE" id="PS50011">
    <property type="entry name" value="PROTEIN_KINASE_DOM"/>
    <property type="match status" value="1"/>
</dbReference>
<dbReference type="KEGG" id="ptm:GSPATT00020239001"/>
<dbReference type="STRING" id="5888.A0DU51"/>
<evidence type="ECO:0000256" key="3">
    <source>
        <dbReference type="PROSITE-ProRule" id="PRU10141"/>
    </source>
</evidence>
<evidence type="ECO:0000256" key="2">
    <source>
        <dbReference type="ARBA" id="ARBA00022840"/>
    </source>
</evidence>
<dbReference type="PROSITE" id="PS00108">
    <property type="entry name" value="PROTEIN_KINASE_ST"/>
    <property type="match status" value="1"/>
</dbReference>
<name>A0DU51_PARTE</name>
<dbReference type="OrthoDB" id="1668230at2759"/>
<dbReference type="SMART" id="SM00220">
    <property type="entry name" value="S_TKc"/>
    <property type="match status" value="1"/>
</dbReference>
<dbReference type="GO" id="GO:0005634">
    <property type="term" value="C:nucleus"/>
    <property type="evidence" value="ECO:0000318"/>
    <property type="project" value="GO_Central"/>
</dbReference>
<accession>A0DU51</accession>
<dbReference type="Pfam" id="PF00069">
    <property type="entry name" value="Pkinase"/>
    <property type="match status" value="1"/>
</dbReference>
<gene>
    <name evidence="5" type="ORF">GSPATT00020239001</name>
</gene>
<dbReference type="GO" id="GO:0044773">
    <property type="term" value="P:mitotic DNA damage checkpoint signaling"/>
    <property type="evidence" value="ECO:0000318"/>
    <property type="project" value="GO_Central"/>
</dbReference>
<dbReference type="HOGENOM" id="CLU_000288_177_2_1"/>
<dbReference type="EMBL" id="CT868585">
    <property type="protein sequence ID" value="CAK86568.1"/>
    <property type="molecule type" value="Genomic_DNA"/>
</dbReference>